<evidence type="ECO:0000313" key="1">
    <source>
        <dbReference type="EMBL" id="KAJ5375631.1"/>
    </source>
</evidence>
<comment type="caution">
    <text evidence="1">The sequence shown here is derived from an EMBL/GenBank/DDBJ whole genome shotgun (WGS) entry which is preliminary data.</text>
</comment>
<reference evidence="1" key="1">
    <citation type="submission" date="2022-12" db="EMBL/GenBank/DDBJ databases">
        <authorList>
            <person name="Petersen C."/>
        </authorList>
    </citation>
    <scope>NUCLEOTIDE SEQUENCE</scope>
    <source>
        <strain evidence="1">IBT 3081</strain>
    </source>
</reference>
<dbReference type="OrthoDB" id="5364171at2759"/>
<name>A0A9W9SBK9_9EURO</name>
<protein>
    <submittedName>
        <fullName evidence="1">Uncharacterized protein</fullName>
    </submittedName>
</protein>
<accession>A0A9W9SBK9</accession>
<dbReference type="Proteomes" id="UP001147752">
    <property type="component" value="Unassembled WGS sequence"/>
</dbReference>
<dbReference type="RefSeq" id="XP_056581617.1">
    <property type="nucleotide sequence ID" value="XM_056725367.1"/>
</dbReference>
<sequence>MPFYTVAFRWSEHAHSSWSGSNNGRDIRHLIITPDRSTVDQFFRLLQETKDWGSKAKVDSLIHHSPQMFTWCGDDNESLTWAIDYLNEGRASISSKQEAKNIQGKVHYKKLFQWNESYSPFPILPHLDLTDHIEGKTFCIRNKRVPERFWALDNRDNSPIVSSTTHRAKFRIQIKGRERKNELLMVNSDYIHIIPLPEENKRGVFFKESMDEEWLHYKGTPSQKLEMTLDDLLNGKIAVNVSYPGGEDKDPVYFLRVVDRDSESGEQWELC</sequence>
<dbReference type="EMBL" id="JAPZBT010000002">
    <property type="protein sequence ID" value="KAJ5375631.1"/>
    <property type="molecule type" value="Genomic_DNA"/>
</dbReference>
<reference evidence="1" key="2">
    <citation type="journal article" date="2023" name="IMA Fungus">
        <title>Comparative genomic study of the Penicillium genus elucidates a diverse pangenome and 15 lateral gene transfer events.</title>
        <authorList>
            <person name="Petersen C."/>
            <person name="Sorensen T."/>
            <person name="Nielsen M.R."/>
            <person name="Sondergaard T.E."/>
            <person name="Sorensen J.L."/>
            <person name="Fitzpatrick D.A."/>
            <person name="Frisvad J.C."/>
            <person name="Nielsen K.L."/>
        </authorList>
    </citation>
    <scope>NUCLEOTIDE SEQUENCE</scope>
    <source>
        <strain evidence="1">IBT 3081</strain>
    </source>
</reference>
<proteinExistence type="predicted"/>
<dbReference type="AlphaFoldDB" id="A0A9W9SBK9"/>
<gene>
    <name evidence="1" type="ORF">N7517_007637</name>
</gene>
<evidence type="ECO:0000313" key="2">
    <source>
        <dbReference type="Proteomes" id="UP001147752"/>
    </source>
</evidence>
<keyword evidence="2" id="KW-1185">Reference proteome</keyword>
<organism evidence="1 2">
    <name type="scientific">Penicillium concentricum</name>
    <dbReference type="NCBI Taxonomy" id="293559"/>
    <lineage>
        <taxon>Eukaryota</taxon>
        <taxon>Fungi</taxon>
        <taxon>Dikarya</taxon>
        <taxon>Ascomycota</taxon>
        <taxon>Pezizomycotina</taxon>
        <taxon>Eurotiomycetes</taxon>
        <taxon>Eurotiomycetidae</taxon>
        <taxon>Eurotiales</taxon>
        <taxon>Aspergillaceae</taxon>
        <taxon>Penicillium</taxon>
    </lineage>
</organism>
<dbReference type="GeneID" id="81464550"/>